<organism evidence="6 7">
    <name type="scientific">Tessaracoccus bendigoensis DSM 12906</name>
    <dbReference type="NCBI Taxonomy" id="1123357"/>
    <lineage>
        <taxon>Bacteria</taxon>
        <taxon>Bacillati</taxon>
        <taxon>Actinomycetota</taxon>
        <taxon>Actinomycetes</taxon>
        <taxon>Propionibacteriales</taxon>
        <taxon>Propionibacteriaceae</taxon>
        <taxon>Tessaracoccus</taxon>
    </lineage>
</organism>
<keyword evidence="1" id="KW-0324">Glycolysis</keyword>
<dbReference type="InterPro" id="IPR013078">
    <property type="entry name" value="His_Pase_superF_clade-1"/>
</dbReference>
<dbReference type="RefSeq" id="WP_073190819.1">
    <property type="nucleotide sequence ID" value="NZ_FQZG01000095.1"/>
</dbReference>
<proteinExistence type="predicted"/>
<feature type="active site" description="Tele-phosphohistidine intermediate" evidence="3">
    <location>
        <position position="15"/>
    </location>
</feature>
<dbReference type="InterPro" id="IPR050275">
    <property type="entry name" value="PGM_Phosphatase"/>
</dbReference>
<evidence type="ECO:0000313" key="7">
    <source>
        <dbReference type="Proteomes" id="UP000184512"/>
    </source>
</evidence>
<evidence type="ECO:0000256" key="3">
    <source>
        <dbReference type="PIRSR" id="PIRSR613078-1"/>
    </source>
</evidence>
<name>A0A1M6MRV8_9ACTN</name>
<dbReference type="SMART" id="SM00855">
    <property type="entry name" value="PGAM"/>
    <property type="match status" value="1"/>
</dbReference>
<dbReference type="SUPFAM" id="SSF53254">
    <property type="entry name" value="Phosphoglycerate mutase-like"/>
    <property type="match status" value="1"/>
</dbReference>
<dbReference type="GO" id="GO:0016791">
    <property type="term" value="F:phosphatase activity"/>
    <property type="evidence" value="ECO:0007669"/>
    <property type="project" value="TreeGrafter"/>
</dbReference>
<dbReference type="PANTHER" id="PTHR48100:SF1">
    <property type="entry name" value="HISTIDINE PHOSPHATASE FAMILY PROTEIN-RELATED"/>
    <property type="match status" value="1"/>
</dbReference>
<feature type="binding site" evidence="4">
    <location>
        <begin position="14"/>
        <end position="21"/>
    </location>
    <ligand>
        <name>substrate</name>
    </ligand>
</feature>
<feature type="site" description="Transition state stabilizer" evidence="5">
    <location>
        <position position="154"/>
    </location>
</feature>
<dbReference type="PANTHER" id="PTHR48100">
    <property type="entry name" value="BROAD-SPECIFICITY PHOSPHATASE YOR283W-RELATED"/>
    <property type="match status" value="1"/>
</dbReference>
<evidence type="ECO:0000256" key="1">
    <source>
        <dbReference type="ARBA" id="ARBA00023152"/>
    </source>
</evidence>
<reference evidence="6 7" key="1">
    <citation type="submission" date="2016-11" db="EMBL/GenBank/DDBJ databases">
        <authorList>
            <person name="Jaros S."/>
            <person name="Januszkiewicz K."/>
            <person name="Wedrychowicz H."/>
        </authorList>
    </citation>
    <scope>NUCLEOTIDE SEQUENCE [LARGE SCALE GENOMIC DNA]</scope>
    <source>
        <strain evidence="6 7">DSM 12906</strain>
    </source>
</reference>
<dbReference type="GO" id="GO:0005737">
    <property type="term" value="C:cytoplasm"/>
    <property type="evidence" value="ECO:0007669"/>
    <property type="project" value="TreeGrafter"/>
</dbReference>
<gene>
    <name evidence="6" type="ORF">SAMN02745244_03439</name>
</gene>
<feature type="active site" description="Proton donor/acceptor" evidence="3">
    <location>
        <position position="86"/>
    </location>
</feature>
<dbReference type="Proteomes" id="UP000184512">
    <property type="component" value="Unassembled WGS sequence"/>
</dbReference>
<evidence type="ECO:0000313" key="6">
    <source>
        <dbReference type="EMBL" id="SHJ86201.1"/>
    </source>
</evidence>
<dbReference type="STRING" id="1123357.SAMN02745244_03439"/>
<evidence type="ECO:0000256" key="4">
    <source>
        <dbReference type="PIRSR" id="PIRSR613078-2"/>
    </source>
</evidence>
<dbReference type="PROSITE" id="PS00175">
    <property type="entry name" value="PG_MUTASE"/>
    <property type="match status" value="1"/>
</dbReference>
<dbReference type="EMBL" id="FQZG01000095">
    <property type="protein sequence ID" value="SHJ86201.1"/>
    <property type="molecule type" value="Genomic_DNA"/>
</dbReference>
<protein>
    <submittedName>
        <fullName evidence="6">Probable phosphoglycerate mutase</fullName>
    </submittedName>
</protein>
<dbReference type="InterPro" id="IPR001345">
    <property type="entry name" value="PG/BPGM_mutase_AS"/>
</dbReference>
<evidence type="ECO:0000256" key="5">
    <source>
        <dbReference type="PIRSR" id="PIRSR613078-3"/>
    </source>
</evidence>
<sequence>MPGPHPVGDLVVLRHGQTDWNREHRFQGQSDIPLNARGVAQSRAAAQALSGQHFAAVYASPLSRAVDTAELVRPGTEIATDPRLMEIDVGTWAGRTWEQIRQEMPSYEEKYANGVDFRRSPTGETLADLLERALPAFHEIAARHEGERVLIVSHGLLLNRVLHALLRLEGRVLGGLGNAHYSDLQYGHGAWRLLAHNVGH</sequence>
<evidence type="ECO:0000256" key="2">
    <source>
        <dbReference type="ARBA" id="ARBA00023235"/>
    </source>
</evidence>
<dbReference type="Gene3D" id="3.40.50.1240">
    <property type="entry name" value="Phosphoglycerate mutase-like"/>
    <property type="match status" value="1"/>
</dbReference>
<feature type="binding site" evidence="4">
    <location>
        <position position="64"/>
    </location>
    <ligand>
        <name>substrate</name>
    </ligand>
</feature>
<accession>A0A1M6MRV8</accession>
<keyword evidence="7" id="KW-1185">Reference proteome</keyword>
<dbReference type="AlphaFoldDB" id="A0A1M6MRV8"/>
<dbReference type="Pfam" id="PF00300">
    <property type="entry name" value="His_Phos_1"/>
    <property type="match status" value="1"/>
</dbReference>
<dbReference type="CDD" id="cd07067">
    <property type="entry name" value="HP_PGM_like"/>
    <property type="match status" value="1"/>
</dbReference>
<keyword evidence="2" id="KW-0413">Isomerase</keyword>
<dbReference type="InterPro" id="IPR029033">
    <property type="entry name" value="His_PPase_superfam"/>
</dbReference>